<dbReference type="EMBL" id="CM023478">
    <property type="protein sequence ID" value="KAH7934369.1"/>
    <property type="molecule type" value="Genomic_DNA"/>
</dbReference>
<gene>
    <name evidence="1" type="ORF">HPB49_025196</name>
</gene>
<reference evidence="1" key="1">
    <citation type="submission" date="2020-05" db="EMBL/GenBank/DDBJ databases">
        <title>Large-scale comparative analyses of tick genomes elucidate their genetic diversity and vector capacities.</title>
        <authorList>
            <person name="Jia N."/>
            <person name="Wang J."/>
            <person name="Shi W."/>
            <person name="Du L."/>
            <person name="Sun Y."/>
            <person name="Zhan W."/>
            <person name="Jiang J."/>
            <person name="Wang Q."/>
            <person name="Zhang B."/>
            <person name="Ji P."/>
            <person name="Sakyi L.B."/>
            <person name="Cui X."/>
            <person name="Yuan T."/>
            <person name="Jiang B."/>
            <person name="Yang W."/>
            <person name="Lam T.T.-Y."/>
            <person name="Chang Q."/>
            <person name="Ding S."/>
            <person name="Wang X."/>
            <person name="Zhu J."/>
            <person name="Ruan X."/>
            <person name="Zhao L."/>
            <person name="Wei J."/>
            <person name="Que T."/>
            <person name="Du C."/>
            <person name="Cheng J."/>
            <person name="Dai P."/>
            <person name="Han X."/>
            <person name="Huang E."/>
            <person name="Gao Y."/>
            <person name="Liu J."/>
            <person name="Shao H."/>
            <person name="Ye R."/>
            <person name="Li L."/>
            <person name="Wei W."/>
            <person name="Wang X."/>
            <person name="Wang C."/>
            <person name="Yang T."/>
            <person name="Huo Q."/>
            <person name="Li W."/>
            <person name="Guo W."/>
            <person name="Chen H."/>
            <person name="Zhou L."/>
            <person name="Ni X."/>
            <person name="Tian J."/>
            <person name="Zhou Y."/>
            <person name="Sheng Y."/>
            <person name="Liu T."/>
            <person name="Pan Y."/>
            <person name="Xia L."/>
            <person name="Li J."/>
            <person name="Zhao F."/>
            <person name="Cao W."/>
        </authorList>
    </citation>
    <scope>NUCLEOTIDE SEQUENCE</scope>
    <source>
        <strain evidence="1">Dsil-2018</strain>
    </source>
</reference>
<name>A0ACB8C683_DERSI</name>
<protein>
    <submittedName>
        <fullName evidence="1">Uncharacterized protein</fullName>
    </submittedName>
</protein>
<proteinExistence type="predicted"/>
<dbReference type="Proteomes" id="UP000821865">
    <property type="component" value="Chromosome 9"/>
</dbReference>
<evidence type="ECO:0000313" key="2">
    <source>
        <dbReference type="Proteomes" id="UP000821865"/>
    </source>
</evidence>
<sequence length="290" mass="31431">MRRTQLIKKGIRKPKEEARKKEKGRKKKKAAYNPAGGIKQSRKRTINGDGTHARCCEGRGHEAAGISRPAAAVAIVVPLGLASPAQRPPRRYAGVRRSRRPKPLGRTRFRPSSTTRPPSKARLAAGMTPAAAAAAAREHDKKLLYFAGGAIMLIAVTTAFASIAIMRAALQNVNRHRKSKSQYTLQAADLKPLGHRQDAALQYPSKLPIVAAPSAGKLRKKKAAARKAAENQRPSKKKARATTRKAKKATTVPRKIAKTAKSAGNSKKRATKPTTAAPEEKKDEDDQDDE</sequence>
<comment type="caution">
    <text evidence="1">The sequence shown here is derived from an EMBL/GenBank/DDBJ whole genome shotgun (WGS) entry which is preliminary data.</text>
</comment>
<accession>A0ACB8C683</accession>
<keyword evidence="2" id="KW-1185">Reference proteome</keyword>
<evidence type="ECO:0000313" key="1">
    <source>
        <dbReference type="EMBL" id="KAH7934369.1"/>
    </source>
</evidence>
<organism evidence="1 2">
    <name type="scientific">Dermacentor silvarum</name>
    <name type="common">Tick</name>
    <dbReference type="NCBI Taxonomy" id="543639"/>
    <lineage>
        <taxon>Eukaryota</taxon>
        <taxon>Metazoa</taxon>
        <taxon>Ecdysozoa</taxon>
        <taxon>Arthropoda</taxon>
        <taxon>Chelicerata</taxon>
        <taxon>Arachnida</taxon>
        <taxon>Acari</taxon>
        <taxon>Parasitiformes</taxon>
        <taxon>Ixodida</taxon>
        <taxon>Ixodoidea</taxon>
        <taxon>Ixodidae</taxon>
        <taxon>Rhipicephalinae</taxon>
        <taxon>Dermacentor</taxon>
    </lineage>
</organism>